<dbReference type="eggNOG" id="COG0648">
    <property type="taxonomic scope" value="Bacteria"/>
</dbReference>
<proteinExistence type="predicted"/>
<dbReference type="Proteomes" id="UP000029052">
    <property type="component" value="Unassembled WGS sequence"/>
</dbReference>
<accession>A0A087BBR3</accession>
<protein>
    <submittedName>
        <fullName evidence="1">UDP-N-acetylglucosamine diphosphorylase</fullName>
    </submittedName>
</protein>
<sequence>MTHPHYVVGAYASMPASRAQQEDYYALLGAQSWIDGAELPWPGDLADADARAWLAAQLPAHWHHCSVTLIPGTMRRVGDDDSFGLASPQEGGRAAAMRMLAEARDAIAALADLRGSADVSLVQIHTAPTARADADAMRRSLDELLGWDWSGAHIAIEHCDRYIPGQLPEKGFLPIEDEIALCRTTGAGLVVNWGRSCLEGHDPALPERHVRLAAEAGVLLGLMFSGSGPEPSPYGGAWADGHLPMVPDEPTSLMTAEHICACVAAAGAPERVGAKVCVPTDATLDERLACLAHIHDAVSLTEAV</sequence>
<comment type="caution">
    <text evidence="1">The sequence shown here is derived from an EMBL/GenBank/DDBJ whole genome shotgun (WGS) entry which is preliminary data.</text>
</comment>
<reference evidence="1 2" key="1">
    <citation type="submission" date="2014-03" db="EMBL/GenBank/DDBJ databases">
        <title>Genomics of Bifidobacteria.</title>
        <authorList>
            <person name="Ventura M."/>
            <person name="Milani C."/>
            <person name="Lugli G.A."/>
        </authorList>
    </citation>
    <scope>NUCLEOTIDE SEQUENCE [LARGE SCALE GENOMIC DNA]</scope>
    <source>
        <strain evidence="1 2">LMG 11591</strain>
    </source>
</reference>
<organism evidence="1 2">
    <name type="scientific">Bifidobacterium magnum</name>
    <dbReference type="NCBI Taxonomy" id="1692"/>
    <lineage>
        <taxon>Bacteria</taxon>
        <taxon>Bacillati</taxon>
        <taxon>Actinomycetota</taxon>
        <taxon>Actinomycetes</taxon>
        <taxon>Bifidobacteriales</taxon>
        <taxon>Bifidobacteriaceae</taxon>
        <taxon>Bifidobacterium</taxon>
    </lineage>
</organism>
<keyword evidence="2" id="KW-1185">Reference proteome</keyword>
<evidence type="ECO:0000313" key="2">
    <source>
        <dbReference type="Proteomes" id="UP000029052"/>
    </source>
</evidence>
<gene>
    <name evidence="1" type="ORF">BMAGN_0427</name>
</gene>
<name>A0A087BBR3_9BIFI</name>
<dbReference type="InterPro" id="IPR032344">
    <property type="entry name" value="DUF4862"/>
</dbReference>
<dbReference type="RefSeq" id="WP_022859040.1">
    <property type="nucleotide sequence ID" value="NZ_JGZB01000004.1"/>
</dbReference>
<dbReference type="Pfam" id="PF16154">
    <property type="entry name" value="DUF4862"/>
    <property type="match status" value="1"/>
</dbReference>
<dbReference type="AlphaFoldDB" id="A0A087BBR3"/>
<dbReference type="EMBL" id="JGZB01000004">
    <property type="protein sequence ID" value="KFI68463.1"/>
    <property type="molecule type" value="Genomic_DNA"/>
</dbReference>
<evidence type="ECO:0000313" key="1">
    <source>
        <dbReference type="EMBL" id="KFI68463.1"/>
    </source>
</evidence>
<dbReference type="STRING" id="1692.BMAGN_0427"/>